<evidence type="ECO:0000313" key="2">
    <source>
        <dbReference type="Proteomes" id="UP000515873"/>
    </source>
</evidence>
<proteinExistence type="predicted"/>
<reference evidence="1 2" key="1">
    <citation type="submission" date="2020-08" db="EMBL/GenBank/DDBJ databases">
        <title>Dyella sp. G9 isolated from forest soil.</title>
        <authorList>
            <person name="Fu J."/>
            <person name="Qiu L."/>
        </authorList>
    </citation>
    <scope>NUCLEOTIDE SEQUENCE [LARGE SCALE GENOMIC DNA]</scope>
    <source>
        <strain evidence="1 2">G9</strain>
    </source>
</reference>
<keyword evidence="2" id="KW-1185">Reference proteome</keyword>
<dbReference type="Proteomes" id="UP000515873">
    <property type="component" value="Chromosome"/>
</dbReference>
<name>A0A7G8Q656_9GAMM</name>
<evidence type="ECO:0000313" key="1">
    <source>
        <dbReference type="EMBL" id="QNK02264.1"/>
    </source>
</evidence>
<accession>A0A7G8Q656</accession>
<dbReference type="RefSeq" id="WP_187057721.1">
    <property type="nucleotide sequence ID" value="NZ_CP060412.1"/>
</dbReference>
<dbReference type="EMBL" id="CP060412">
    <property type="protein sequence ID" value="QNK02264.1"/>
    <property type="molecule type" value="Genomic_DNA"/>
</dbReference>
<dbReference type="Pfam" id="PF20329">
    <property type="entry name" value="DUF6624"/>
    <property type="match status" value="1"/>
</dbReference>
<sequence length="204" mass="22661">MVGIVLASLLVASSGSQCNWPSIAAVLEARAEADQAARDVLVRDVHAAGANDIALQIDLQNRQWFRPILKACGWPEARVVGEPAANAAWLIAQHADMDPDFQLFAARLMKSKVLIHQADGELLALLVDRNARMQKQPQTYGMQYRQDDGVIRFLPIEDPAHLDDRRKEIGLVPFACRFRDVQSKNKGEIEWPEGVPRDSAPCTQ</sequence>
<gene>
    <name evidence="1" type="ORF">H8F01_03645</name>
</gene>
<dbReference type="AlphaFoldDB" id="A0A7G8Q656"/>
<dbReference type="InterPro" id="IPR046732">
    <property type="entry name" value="DUF6624"/>
</dbReference>
<organism evidence="1 2">
    <name type="scientific">Dyella telluris</name>
    <dbReference type="NCBI Taxonomy" id="2763498"/>
    <lineage>
        <taxon>Bacteria</taxon>
        <taxon>Pseudomonadati</taxon>
        <taxon>Pseudomonadota</taxon>
        <taxon>Gammaproteobacteria</taxon>
        <taxon>Lysobacterales</taxon>
        <taxon>Rhodanobacteraceae</taxon>
        <taxon>Dyella</taxon>
    </lineage>
</organism>
<dbReference type="KEGG" id="dtl:H8F01_03645"/>
<protein>
    <submittedName>
        <fullName evidence="1">Uncharacterized protein</fullName>
    </submittedName>
</protein>